<feature type="compositionally biased region" description="Low complexity" evidence="1">
    <location>
        <begin position="97"/>
        <end position="109"/>
    </location>
</feature>
<feature type="region of interest" description="Disordered" evidence="1">
    <location>
        <begin position="392"/>
        <end position="414"/>
    </location>
</feature>
<feature type="region of interest" description="Disordered" evidence="1">
    <location>
        <begin position="87"/>
        <end position="169"/>
    </location>
</feature>
<evidence type="ECO:0000313" key="2">
    <source>
        <dbReference type="EMBL" id="OAQ26986.1"/>
    </source>
</evidence>
<dbReference type="AlphaFoldDB" id="A0A197JRA1"/>
<protein>
    <submittedName>
        <fullName evidence="2">Uncharacterized protein</fullName>
    </submittedName>
</protein>
<organism evidence="2 3">
    <name type="scientific">Linnemannia elongata AG-77</name>
    <dbReference type="NCBI Taxonomy" id="1314771"/>
    <lineage>
        <taxon>Eukaryota</taxon>
        <taxon>Fungi</taxon>
        <taxon>Fungi incertae sedis</taxon>
        <taxon>Mucoromycota</taxon>
        <taxon>Mortierellomycotina</taxon>
        <taxon>Mortierellomycetes</taxon>
        <taxon>Mortierellales</taxon>
        <taxon>Mortierellaceae</taxon>
        <taxon>Linnemannia</taxon>
    </lineage>
</organism>
<feature type="region of interest" description="Disordered" evidence="1">
    <location>
        <begin position="17"/>
        <end position="45"/>
    </location>
</feature>
<feature type="compositionally biased region" description="Polar residues" evidence="1">
    <location>
        <begin position="110"/>
        <end position="129"/>
    </location>
</feature>
<evidence type="ECO:0000256" key="1">
    <source>
        <dbReference type="SAM" id="MobiDB-lite"/>
    </source>
</evidence>
<accession>A0A197JRA1</accession>
<dbReference type="Proteomes" id="UP000078512">
    <property type="component" value="Unassembled WGS sequence"/>
</dbReference>
<proteinExistence type="predicted"/>
<sequence length="433" mass="46854">MSPSAFSLSSYSLSHPHNNNSYNHHHHSSCSSPSSSSSSFSYSSSARPRSSLALISSMDLPHQHRYQDHSSAKVFFESCLDTFESIPTAPAPQHYPSPSASSSSSISSSDTLVNTPQQQPDSNKHTYSTMDRHHSQQQQQQQQQPPTPAAEVTTSSPAGPIDFSGPYGPVSTPANMPLAPMAPVYPLLAEALEREGFPGLASMLAYTHEQHQLEQVTVQSALEHQYSMSSSSAGYHHDQDNNNHSHAHPLPQQQQQSRQNDTYLIDFVMGQNTYTPADSTTSSSTAAPYPQEQTMLINNTQTNTSNTDPALQDPNNPYNLMGTMNPFELLQYNSLLLDGQYLDALPYSINTPGAGGCGDGMDPNAWGDAPQAFGMGSNGIFGDQFSHFIQPSQQQQQQSYFNPSMPSTSGSSSAGSSCLPGLALPVFTLRTII</sequence>
<dbReference type="EMBL" id="KV442061">
    <property type="protein sequence ID" value="OAQ26986.1"/>
    <property type="molecule type" value="Genomic_DNA"/>
</dbReference>
<dbReference type="OrthoDB" id="4748970at2759"/>
<feature type="region of interest" description="Disordered" evidence="1">
    <location>
        <begin position="227"/>
        <end position="258"/>
    </location>
</feature>
<evidence type="ECO:0000313" key="3">
    <source>
        <dbReference type="Proteomes" id="UP000078512"/>
    </source>
</evidence>
<feature type="compositionally biased region" description="Low complexity" evidence="1">
    <location>
        <begin position="29"/>
        <end position="45"/>
    </location>
</feature>
<keyword evidence="3" id="KW-1185">Reference proteome</keyword>
<reference evidence="2 3" key="1">
    <citation type="submission" date="2016-05" db="EMBL/GenBank/DDBJ databases">
        <title>Genome sequencing reveals origins of a unique bacterial endosymbiosis in the earliest lineages of terrestrial Fungi.</title>
        <authorList>
            <consortium name="DOE Joint Genome Institute"/>
            <person name="Uehling J."/>
            <person name="Gryganskyi A."/>
            <person name="Hameed K."/>
            <person name="Tschaplinski T."/>
            <person name="Misztal P."/>
            <person name="Wu S."/>
            <person name="Desiro A."/>
            <person name="Vande Pol N."/>
            <person name="Du Z.-Y."/>
            <person name="Zienkiewicz A."/>
            <person name="Zienkiewicz K."/>
            <person name="Morin E."/>
            <person name="Tisserant E."/>
            <person name="Splivallo R."/>
            <person name="Hainaut M."/>
            <person name="Henrissat B."/>
            <person name="Ohm R."/>
            <person name="Kuo A."/>
            <person name="Yan J."/>
            <person name="Lipzen A."/>
            <person name="Nolan M."/>
            <person name="Labutti K."/>
            <person name="Barry K."/>
            <person name="Goldstein A."/>
            <person name="Labbe J."/>
            <person name="Schadt C."/>
            <person name="Tuskan G."/>
            <person name="Grigoriev I."/>
            <person name="Martin F."/>
            <person name="Vilgalys R."/>
            <person name="Bonito G."/>
        </authorList>
    </citation>
    <scope>NUCLEOTIDE SEQUENCE [LARGE SCALE GENOMIC DNA]</scope>
    <source>
        <strain evidence="2 3">AG-77</strain>
    </source>
</reference>
<name>A0A197JRA1_9FUNG</name>
<gene>
    <name evidence="2" type="ORF">K457DRAFT_666279</name>
</gene>